<dbReference type="EMBL" id="BAABAS010000005">
    <property type="protein sequence ID" value="GAA4230238.1"/>
    <property type="molecule type" value="Genomic_DNA"/>
</dbReference>
<keyword evidence="2" id="KW-0472">Membrane</keyword>
<proteinExistence type="predicted"/>
<keyword evidence="2" id="KW-1133">Transmembrane helix</keyword>
<dbReference type="Proteomes" id="UP001501710">
    <property type="component" value="Unassembled WGS sequence"/>
</dbReference>
<comment type="caution">
    <text evidence="3">The sequence shown here is derived from an EMBL/GenBank/DDBJ whole genome shotgun (WGS) entry which is preliminary data.</text>
</comment>
<accession>A0ABP8BYK9</accession>
<keyword evidence="2" id="KW-0812">Transmembrane</keyword>
<evidence type="ECO:0000256" key="2">
    <source>
        <dbReference type="SAM" id="Phobius"/>
    </source>
</evidence>
<feature type="compositionally biased region" description="Low complexity" evidence="1">
    <location>
        <begin position="11"/>
        <end position="22"/>
    </location>
</feature>
<sequence>MTGDRRVGVSAAATARAQALPADVAPPPGTPVADRPAGPEPHGAEPQDPDPLDTGPLPGPSSVEADVLLRAQLRIALGTLAVVVALVAGLPALLVLVPAIARARPGGVPVCSLVLLLAVQPILIVVSLWQLRRAERAERELPGPVERP</sequence>
<evidence type="ECO:0000256" key="1">
    <source>
        <dbReference type="SAM" id="MobiDB-lite"/>
    </source>
</evidence>
<feature type="region of interest" description="Disordered" evidence="1">
    <location>
        <begin position="1"/>
        <end position="61"/>
    </location>
</feature>
<gene>
    <name evidence="3" type="ORF">GCM10022254_24550</name>
</gene>
<evidence type="ECO:0000313" key="3">
    <source>
        <dbReference type="EMBL" id="GAA4230238.1"/>
    </source>
</evidence>
<evidence type="ECO:0000313" key="4">
    <source>
        <dbReference type="Proteomes" id="UP001501710"/>
    </source>
</evidence>
<name>A0ABP8BYK9_9ACTN</name>
<evidence type="ECO:0008006" key="5">
    <source>
        <dbReference type="Google" id="ProtNLM"/>
    </source>
</evidence>
<feature type="transmembrane region" description="Helical" evidence="2">
    <location>
        <begin position="75"/>
        <end position="101"/>
    </location>
</feature>
<protein>
    <recommendedName>
        <fullName evidence="5">DUF485 domain-containing protein</fullName>
    </recommendedName>
</protein>
<dbReference type="RefSeq" id="WP_344894617.1">
    <property type="nucleotide sequence ID" value="NZ_BAABAS010000005.1"/>
</dbReference>
<reference evidence="4" key="1">
    <citation type="journal article" date="2019" name="Int. J. Syst. Evol. Microbiol.">
        <title>The Global Catalogue of Microorganisms (GCM) 10K type strain sequencing project: providing services to taxonomists for standard genome sequencing and annotation.</title>
        <authorList>
            <consortium name="The Broad Institute Genomics Platform"/>
            <consortium name="The Broad Institute Genome Sequencing Center for Infectious Disease"/>
            <person name="Wu L."/>
            <person name="Ma J."/>
        </authorList>
    </citation>
    <scope>NUCLEOTIDE SEQUENCE [LARGE SCALE GENOMIC DNA]</scope>
    <source>
        <strain evidence="4">JCM 17440</strain>
    </source>
</reference>
<keyword evidence="4" id="KW-1185">Reference proteome</keyword>
<organism evidence="3 4">
    <name type="scientific">Actinomadura meridiana</name>
    <dbReference type="NCBI Taxonomy" id="559626"/>
    <lineage>
        <taxon>Bacteria</taxon>
        <taxon>Bacillati</taxon>
        <taxon>Actinomycetota</taxon>
        <taxon>Actinomycetes</taxon>
        <taxon>Streptosporangiales</taxon>
        <taxon>Thermomonosporaceae</taxon>
        <taxon>Actinomadura</taxon>
    </lineage>
</organism>
<feature type="transmembrane region" description="Helical" evidence="2">
    <location>
        <begin position="107"/>
        <end position="129"/>
    </location>
</feature>